<dbReference type="AlphaFoldDB" id="A0A915L651"/>
<evidence type="ECO:0000313" key="2">
    <source>
        <dbReference type="WBParaSite" id="nRc.2.0.1.t46570-RA"/>
    </source>
</evidence>
<protein>
    <submittedName>
        <fullName evidence="2">Uncharacterized protein</fullName>
    </submittedName>
</protein>
<reference evidence="2" key="1">
    <citation type="submission" date="2022-11" db="UniProtKB">
        <authorList>
            <consortium name="WormBaseParasite"/>
        </authorList>
    </citation>
    <scope>IDENTIFICATION</scope>
</reference>
<organism evidence="1 2">
    <name type="scientific">Romanomermis culicivorax</name>
    <name type="common">Nematode worm</name>
    <dbReference type="NCBI Taxonomy" id="13658"/>
    <lineage>
        <taxon>Eukaryota</taxon>
        <taxon>Metazoa</taxon>
        <taxon>Ecdysozoa</taxon>
        <taxon>Nematoda</taxon>
        <taxon>Enoplea</taxon>
        <taxon>Dorylaimia</taxon>
        <taxon>Mermithida</taxon>
        <taxon>Mermithoidea</taxon>
        <taxon>Mermithidae</taxon>
        <taxon>Romanomermis</taxon>
    </lineage>
</organism>
<dbReference type="WBParaSite" id="nRc.2.0.1.t46570-RA">
    <property type="protein sequence ID" value="nRc.2.0.1.t46570-RA"/>
    <property type="gene ID" value="nRc.2.0.1.g46570"/>
</dbReference>
<sequence length="36" mass="4088">MNSKAHITKFDNMKIRKSSALRACRMAIPVKDSPIK</sequence>
<accession>A0A915L651</accession>
<evidence type="ECO:0000313" key="1">
    <source>
        <dbReference type="Proteomes" id="UP000887565"/>
    </source>
</evidence>
<proteinExistence type="predicted"/>
<keyword evidence="1" id="KW-1185">Reference proteome</keyword>
<name>A0A915L651_ROMCU</name>
<dbReference type="Proteomes" id="UP000887565">
    <property type="component" value="Unplaced"/>
</dbReference>